<protein>
    <submittedName>
        <fullName evidence="3">Phage integrase family site-specific recombinase</fullName>
    </submittedName>
</protein>
<accession>F9DNF9</accession>
<gene>
    <name evidence="3" type="ORF">HMPREF9372_0339</name>
</gene>
<dbReference type="InterPro" id="IPR011010">
    <property type="entry name" value="DNA_brk_join_enz"/>
</dbReference>
<evidence type="ECO:0000259" key="2">
    <source>
        <dbReference type="PROSITE" id="PS51898"/>
    </source>
</evidence>
<dbReference type="OrthoDB" id="2432698at2"/>
<dbReference type="InterPro" id="IPR002104">
    <property type="entry name" value="Integrase_catalytic"/>
</dbReference>
<proteinExistence type="predicted"/>
<dbReference type="Gene3D" id="1.10.443.10">
    <property type="entry name" value="Intergrase catalytic core"/>
    <property type="match status" value="1"/>
</dbReference>
<feature type="domain" description="Tyr recombinase" evidence="2">
    <location>
        <begin position="1"/>
        <end position="61"/>
    </location>
</feature>
<dbReference type="GO" id="GO:0015074">
    <property type="term" value="P:DNA integration"/>
    <property type="evidence" value="ECO:0007669"/>
    <property type="project" value="InterPro"/>
</dbReference>
<dbReference type="EMBL" id="AFPZ01000010">
    <property type="protein sequence ID" value="EGQ27715.1"/>
    <property type="molecule type" value="Genomic_DNA"/>
</dbReference>
<dbReference type="AlphaFoldDB" id="F9DNF9"/>
<keyword evidence="1" id="KW-0233">DNA recombination</keyword>
<name>F9DNF9_9BACL</name>
<evidence type="ECO:0000256" key="1">
    <source>
        <dbReference type="ARBA" id="ARBA00023172"/>
    </source>
</evidence>
<organism evidence="3 4">
    <name type="scientific">Sporosarcina newyorkensis 2681</name>
    <dbReference type="NCBI Taxonomy" id="1027292"/>
    <lineage>
        <taxon>Bacteria</taxon>
        <taxon>Bacillati</taxon>
        <taxon>Bacillota</taxon>
        <taxon>Bacilli</taxon>
        <taxon>Bacillales</taxon>
        <taxon>Caryophanaceae</taxon>
        <taxon>Sporosarcina</taxon>
    </lineage>
</organism>
<dbReference type="GO" id="GO:0006310">
    <property type="term" value="P:DNA recombination"/>
    <property type="evidence" value="ECO:0007669"/>
    <property type="project" value="UniProtKB-KW"/>
</dbReference>
<dbReference type="InterPro" id="IPR013762">
    <property type="entry name" value="Integrase-like_cat_sf"/>
</dbReference>
<dbReference type="GO" id="GO:0003677">
    <property type="term" value="F:DNA binding"/>
    <property type="evidence" value="ECO:0007669"/>
    <property type="project" value="InterPro"/>
</dbReference>
<sequence>MQDTPSIDFNFHTLRHTHVTILMENSAKVKVVQARLGHSRSAITIGTYSHLTQKMQTETLDIFEQFMQALK</sequence>
<evidence type="ECO:0000313" key="4">
    <source>
        <dbReference type="Proteomes" id="UP000005316"/>
    </source>
</evidence>
<comment type="caution">
    <text evidence="3">The sequence shown here is derived from an EMBL/GenBank/DDBJ whole genome shotgun (WGS) entry which is preliminary data.</text>
</comment>
<dbReference type="RefSeq" id="WP_009496937.1">
    <property type="nucleotide sequence ID" value="NZ_GL982997.1"/>
</dbReference>
<evidence type="ECO:0000313" key="3">
    <source>
        <dbReference type="EMBL" id="EGQ27715.1"/>
    </source>
</evidence>
<dbReference type="SUPFAM" id="SSF56349">
    <property type="entry name" value="DNA breaking-rejoining enzymes"/>
    <property type="match status" value="1"/>
</dbReference>
<reference evidence="3 4" key="1">
    <citation type="submission" date="2011-04" db="EMBL/GenBank/DDBJ databases">
        <authorList>
            <person name="Muzny D."/>
            <person name="Qin X."/>
            <person name="Deng J."/>
            <person name="Jiang H."/>
            <person name="Liu Y."/>
            <person name="Qu J."/>
            <person name="Song X.-Z."/>
            <person name="Zhang L."/>
            <person name="Thornton R."/>
            <person name="Coyle M."/>
            <person name="Francisco L."/>
            <person name="Jackson L."/>
            <person name="Javaid M."/>
            <person name="Korchina V."/>
            <person name="Kovar C."/>
            <person name="Mata R."/>
            <person name="Mathew T."/>
            <person name="Ngo R."/>
            <person name="Nguyen L."/>
            <person name="Nguyen N."/>
            <person name="Okwuonu G."/>
            <person name="Ongeri F."/>
            <person name="Pham C."/>
            <person name="Simmons D."/>
            <person name="Wilczek-Boney K."/>
            <person name="Hale W."/>
            <person name="Jakkamsetti A."/>
            <person name="Pham P."/>
            <person name="Ruth R."/>
            <person name="San Lucas F."/>
            <person name="Warren J."/>
            <person name="Zhang J."/>
            <person name="Zhao Z."/>
            <person name="Zhou C."/>
            <person name="Zhu D."/>
            <person name="Lee S."/>
            <person name="Bess C."/>
            <person name="Blankenburg K."/>
            <person name="Forbes L."/>
            <person name="Fu Q."/>
            <person name="Gubbala S."/>
            <person name="Hirani K."/>
            <person name="Jayaseelan J.C."/>
            <person name="Lara F."/>
            <person name="Munidasa M."/>
            <person name="Palculict T."/>
            <person name="Patil S."/>
            <person name="Pu L.-L."/>
            <person name="Saada N."/>
            <person name="Tang L."/>
            <person name="Weissenberger G."/>
            <person name="Zhu Y."/>
            <person name="Hemphill L."/>
            <person name="Shang Y."/>
            <person name="Youmans B."/>
            <person name="Ayvaz T."/>
            <person name="Ross M."/>
            <person name="Santibanez J."/>
            <person name="Aqrawi P."/>
            <person name="Gross S."/>
            <person name="Joshi V."/>
            <person name="Fowler G."/>
            <person name="Nazareth L."/>
            <person name="Reid J."/>
            <person name="Worley K."/>
            <person name="Petrosino J."/>
            <person name="Highlander S."/>
            <person name="Gibbs R."/>
        </authorList>
    </citation>
    <scope>NUCLEOTIDE SEQUENCE [LARGE SCALE GENOMIC DNA]</scope>
    <source>
        <strain evidence="3 4">2681</strain>
    </source>
</reference>
<dbReference type="Proteomes" id="UP000005316">
    <property type="component" value="Unassembled WGS sequence"/>
</dbReference>
<dbReference type="PROSITE" id="PS51898">
    <property type="entry name" value="TYR_RECOMBINASE"/>
    <property type="match status" value="1"/>
</dbReference>
<dbReference type="eggNOG" id="COG0582">
    <property type="taxonomic scope" value="Bacteria"/>
</dbReference>
<dbReference type="HOGENOM" id="CLU_027562_41_5_9"/>
<dbReference type="Pfam" id="PF00589">
    <property type="entry name" value="Phage_integrase"/>
    <property type="match status" value="1"/>
</dbReference>